<proteinExistence type="predicted"/>
<evidence type="ECO:0000259" key="1">
    <source>
        <dbReference type="PROSITE" id="PS51199"/>
    </source>
</evidence>
<name>A0A6J5R2X0_9CAUD</name>
<dbReference type="InterPro" id="IPR034154">
    <property type="entry name" value="TOPRIM_DnaG/twinkle"/>
</dbReference>
<dbReference type="GO" id="GO:0003678">
    <property type="term" value="F:DNA helicase activity"/>
    <property type="evidence" value="ECO:0007669"/>
    <property type="project" value="InterPro"/>
</dbReference>
<organism evidence="2">
    <name type="scientific">uncultured Caudovirales phage</name>
    <dbReference type="NCBI Taxonomy" id="2100421"/>
    <lineage>
        <taxon>Viruses</taxon>
        <taxon>Duplodnaviria</taxon>
        <taxon>Heunggongvirae</taxon>
        <taxon>Uroviricota</taxon>
        <taxon>Caudoviricetes</taxon>
        <taxon>Peduoviridae</taxon>
        <taxon>Maltschvirus</taxon>
        <taxon>Maltschvirus maltsch</taxon>
    </lineage>
</organism>
<dbReference type="SUPFAM" id="SSF52540">
    <property type="entry name" value="P-loop containing nucleoside triphosphate hydrolases"/>
    <property type="match status" value="1"/>
</dbReference>
<dbReference type="Gene3D" id="3.40.1360.10">
    <property type="match status" value="1"/>
</dbReference>
<dbReference type="CDD" id="cd01029">
    <property type="entry name" value="TOPRIM_primases"/>
    <property type="match status" value="1"/>
</dbReference>
<dbReference type="InterPro" id="IPR027417">
    <property type="entry name" value="P-loop_NTPase"/>
</dbReference>
<dbReference type="SMART" id="SM00778">
    <property type="entry name" value="Prim_Zn_Ribbon"/>
    <property type="match status" value="1"/>
</dbReference>
<dbReference type="PANTHER" id="PTHR30153">
    <property type="entry name" value="REPLICATIVE DNA HELICASE DNAB"/>
    <property type="match status" value="1"/>
</dbReference>
<protein>
    <submittedName>
        <fullName evidence="2">Archaeal primase DnaG/twinkle, TOPRIM domain</fullName>
    </submittedName>
</protein>
<dbReference type="GO" id="GO:0005524">
    <property type="term" value="F:ATP binding"/>
    <property type="evidence" value="ECO:0007669"/>
    <property type="project" value="InterPro"/>
</dbReference>
<dbReference type="PROSITE" id="PS51199">
    <property type="entry name" value="SF4_HELICASE"/>
    <property type="match status" value="1"/>
</dbReference>
<dbReference type="EMBL" id="LR797178">
    <property type="protein sequence ID" value="CAB4191630.1"/>
    <property type="molecule type" value="Genomic_DNA"/>
</dbReference>
<dbReference type="InterPro" id="IPR013237">
    <property type="entry name" value="Phage_T7_Gp4_N"/>
</dbReference>
<dbReference type="Pfam" id="PF03796">
    <property type="entry name" value="DnaB_C"/>
    <property type="match status" value="1"/>
</dbReference>
<dbReference type="Gene3D" id="3.40.50.300">
    <property type="entry name" value="P-loop containing nucleotide triphosphate hydrolases"/>
    <property type="match status" value="1"/>
</dbReference>
<accession>A0A6J5R2X0</accession>
<dbReference type="PANTHER" id="PTHR30153:SF2">
    <property type="entry name" value="REPLICATIVE DNA HELICASE"/>
    <property type="match status" value="1"/>
</dbReference>
<dbReference type="InterPro" id="IPR036977">
    <property type="entry name" value="DNA_primase_Znf_CHC2"/>
</dbReference>
<evidence type="ECO:0000313" key="2">
    <source>
        <dbReference type="EMBL" id="CAB4191630.1"/>
    </source>
</evidence>
<gene>
    <name evidence="2" type="ORF">UFOVP1229_64</name>
</gene>
<dbReference type="GO" id="GO:0006260">
    <property type="term" value="P:DNA replication"/>
    <property type="evidence" value="ECO:0007669"/>
    <property type="project" value="InterPro"/>
</dbReference>
<dbReference type="GO" id="GO:0008270">
    <property type="term" value="F:zinc ion binding"/>
    <property type="evidence" value="ECO:0007669"/>
    <property type="project" value="InterPro"/>
</dbReference>
<feature type="domain" description="SF4 helicase" evidence="1">
    <location>
        <begin position="321"/>
        <end position="582"/>
    </location>
</feature>
<dbReference type="SUPFAM" id="SSF57783">
    <property type="entry name" value="Zinc beta-ribbon"/>
    <property type="match status" value="1"/>
</dbReference>
<sequence>MIDKDVVKRAAEGRWVEILSSLGGIDGQLLSGRHGACPKCGGDDRFRMIDEQSGAVYCNQCFNKGNGDGIAALMWLLECDFPTAMKHLADFLGIQASDTPLVVDVIADVARRKKMPLESFKAFGAFESSRSGFIVARVPMYDESRVRCSSFDMAYIESDPQLAKGKCESGKPSGLFVAEWPTPGDTVLLTEGVKDAAMLHSLKFLAIGYNGAEMLAKFARVFQGCKVIIVPDRDTTGEEKARVTAARLFGVAESVRIVTLPGEIKAKNGDGVREVFHRKNGEKLLRQAIDDAVIWTVEGEQPVKNHIRLVNGIHDYLNNLEAGGEFTYKCGIPEVDASIGGVAPGELVVIGARPSQGKSMICMQWLDNYAKAGHPGFMVSEEMSSRALSRRSVLYETDVPETEWKGKLDRVRFDVNTHHGERQDVFVVESCVTITRVLEEIDRAVSDHGIKIAAIDYIQLLKGSRRGMNSYEEVTESVTALKRCAKKHKIVLIGLAQLGRDIDKRAERAPKMSDLKMSGQIEQDADVILFLQWPWKEDPTFPRKDEYLIYVGKNREREIATAVISTRFNPSRQRLESGMPKNDDSHEF</sequence>
<dbReference type="Pfam" id="PF08273">
    <property type="entry name" value="Zn_Ribbon_Prim"/>
    <property type="match status" value="1"/>
</dbReference>
<dbReference type="GO" id="GO:0003677">
    <property type="term" value="F:DNA binding"/>
    <property type="evidence" value="ECO:0007669"/>
    <property type="project" value="InterPro"/>
</dbReference>
<dbReference type="InterPro" id="IPR007694">
    <property type="entry name" value="DNA_helicase_DnaB-like_C"/>
</dbReference>
<dbReference type="Gene3D" id="3.90.580.10">
    <property type="entry name" value="Zinc finger, CHC2-type domain"/>
    <property type="match status" value="1"/>
</dbReference>
<reference evidence="2" key="1">
    <citation type="submission" date="2020-05" db="EMBL/GenBank/DDBJ databases">
        <authorList>
            <person name="Chiriac C."/>
            <person name="Salcher M."/>
            <person name="Ghai R."/>
            <person name="Kavagutti S V."/>
        </authorList>
    </citation>
    <scope>NUCLEOTIDE SEQUENCE</scope>
</reference>